<organism evidence="2 3">
    <name type="scientific">Pedobacter panaciterrae</name>
    <dbReference type="NCBI Taxonomy" id="363849"/>
    <lineage>
        <taxon>Bacteria</taxon>
        <taxon>Pseudomonadati</taxon>
        <taxon>Bacteroidota</taxon>
        <taxon>Sphingobacteriia</taxon>
        <taxon>Sphingobacteriales</taxon>
        <taxon>Sphingobacteriaceae</taxon>
        <taxon>Pedobacter</taxon>
    </lineage>
</organism>
<sequence length="204" mass="24103">MSSEQPTSGRTFWDFIHEHPVLSVLITVIFLLFVYALVQDGYRFKWDKLTIEKQEQNRIDSIKNVTKDSVVIDKKKTAPLVKSPSFEKPKRIIPRNLTSQSTQEPFIEPQENITVPQRVLDQDDKNLLKTMEKGKPVYLLLTSEQNECKVFMHEIYSYLEKEGYNVTHYTTDISVKRSNGNKKFYIQQFAYANDYRIIIQEYFF</sequence>
<accession>A0ABU8NT31</accession>
<dbReference type="EMBL" id="JBBEUB010000009">
    <property type="protein sequence ID" value="MEJ2905078.1"/>
    <property type="molecule type" value="Genomic_DNA"/>
</dbReference>
<reference evidence="2 3" key="1">
    <citation type="submission" date="2024-03" db="EMBL/GenBank/DDBJ databases">
        <title>Sequence of Lycoming College Course Isolates.</title>
        <authorList>
            <person name="Plotts O."/>
            <person name="Newman J."/>
        </authorList>
    </citation>
    <scope>NUCLEOTIDE SEQUENCE [LARGE SCALE GENOMIC DNA]</scope>
    <source>
        <strain evidence="2 3">CJB-3</strain>
    </source>
</reference>
<dbReference type="RefSeq" id="WP_337717580.1">
    <property type="nucleotide sequence ID" value="NZ_JBBEUB010000009.1"/>
</dbReference>
<name>A0ABU8NT31_9SPHI</name>
<protein>
    <recommendedName>
        <fullName evidence="4">Glutaredoxin domain-containing protein</fullName>
    </recommendedName>
</protein>
<keyword evidence="3" id="KW-1185">Reference proteome</keyword>
<evidence type="ECO:0000313" key="2">
    <source>
        <dbReference type="EMBL" id="MEJ2905078.1"/>
    </source>
</evidence>
<dbReference type="Proteomes" id="UP001378956">
    <property type="component" value="Unassembled WGS sequence"/>
</dbReference>
<keyword evidence="1" id="KW-0812">Transmembrane</keyword>
<comment type="caution">
    <text evidence="2">The sequence shown here is derived from an EMBL/GenBank/DDBJ whole genome shotgun (WGS) entry which is preliminary data.</text>
</comment>
<keyword evidence="1" id="KW-1133">Transmembrane helix</keyword>
<evidence type="ECO:0008006" key="4">
    <source>
        <dbReference type="Google" id="ProtNLM"/>
    </source>
</evidence>
<evidence type="ECO:0000256" key="1">
    <source>
        <dbReference type="SAM" id="Phobius"/>
    </source>
</evidence>
<feature type="transmembrane region" description="Helical" evidence="1">
    <location>
        <begin position="20"/>
        <end position="38"/>
    </location>
</feature>
<evidence type="ECO:0000313" key="3">
    <source>
        <dbReference type="Proteomes" id="UP001378956"/>
    </source>
</evidence>
<gene>
    <name evidence="2" type="ORF">WAE58_21715</name>
</gene>
<keyword evidence="1" id="KW-0472">Membrane</keyword>
<proteinExistence type="predicted"/>